<protein>
    <submittedName>
        <fullName evidence="1">Response regulator rpfG</fullName>
    </submittedName>
</protein>
<dbReference type="Proteomes" id="UP000351155">
    <property type="component" value="Unassembled WGS sequence"/>
</dbReference>
<dbReference type="AlphaFoldDB" id="A0A484ZAP2"/>
<evidence type="ECO:0000313" key="1">
    <source>
        <dbReference type="EMBL" id="VFS45035.1"/>
    </source>
</evidence>
<accession>A0A484ZAP2</accession>
<evidence type="ECO:0000313" key="2">
    <source>
        <dbReference type="Proteomes" id="UP000351155"/>
    </source>
</evidence>
<gene>
    <name evidence="1" type="primary">rpfG_2</name>
    <name evidence="1" type="ORF">NCTC12126_06352</name>
</gene>
<name>A0A484ZAP2_9ENTR</name>
<dbReference type="EMBL" id="CAADIW010000086">
    <property type="protein sequence ID" value="VFS45035.1"/>
    <property type="molecule type" value="Genomic_DNA"/>
</dbReference>
<reference evidence="1 2" key="1">
    <citation type="submission" date="2019-03" db="EMBL/GenBank/DDBJ databases">
        <authorList>
            <consortium name="Pathogen Informatics"/>
        </authorList>
    </citation>
    <scope>NUCLEOTIDE SEQUENCE [LARGE SCALE GENOMIC DNA]</scope>
    <source>
        <strain evidence="1 2">NCTC12126</strain>
    </source>
</reference>
<organism evidence="1 2">
    <name type="scientific">Enterobacter cancerogenus</name>
    <dbReference type="NCBI Taxonomy" id="69218"/>
    <lineage>
        <taxon>Bacteria</taxon>
        <taxon>Pseudomonadati</taxon>
        <taxon>Pseudomonadota</taxon>
        <taxon>Gammaproteobacteria</taxon>
        <taxon>Enterobacterales</taxon>
        <taxon>Enterobacteriaceae</taxon>
        <taxon>Enterobacter</taxon>
        <taxon>Enterobacter cloacae complex</taxon>
    </lineage>
</organism>
<proteinExistence type="predicted"/>
<sequence>MADEFDLWLREIEGDYVAQRHNIISGFLASSSKWPACLVEALRGVSHEDGFWFRLSSPSLQQVLRVVSPLNDVLLDHHDFLEVCLLISKIIDKYSSFTQAHSTSVATCGGETRRIIRL</sequence>